<dbReference type="Proteomes" id="UP000323597">
    <property type="component" value="Chromosome D10"/>
</dbReference>
<dbReference type="AlphaFoldDB" id="A0A5D2T595"/>
<proteinExistence type="predicted"/>
<evidence type="ECO:0000313" key="2">
    <source>
        <dbReference type="Proteomes" id="UP000323597"/>
    </source>
</evidence>
<accession>A0A5D2T595</accession>
<name>A0A5D2T595_GOSMU</name>
<sequence length="165" mass="19454">MSYCQRGGLYCQRGNNRQLSYSRQRTTDPKPKPLPTWEKTFCIEVGAMPWERFVELKKNLYEHDKVFEWDDLADFGEIYHGFPCENKLPSNAADLYIEDEMDWFLIEIDPKLFLEIKSLTNDEDGEKHNVKEMDWFLIPLEKIQATGWDEYEEPAPRLPSIVGSP</sequence>
<keyword evidence="2" id="KW-1185">Reference proteome</keyword>
<gene>
    <name evidence="1" type="ORF">E1A91_D10G063400v1</name>
</gene>
<dbReference type="PANTHER" id="PTHR34567:SF7">
    <property type="entry name" value="PENTATRICOPEPTIDE REPEAT-CONTAINING-LIKE PROTEIN"/>
    <property type="match status" value="1"/>
</dbReference>
<protein>
    <submittedName>
        <fullName evidence="1">Uncharacterized protein</fullName>
    </submittedName>
</protein>
<organism evidence="1 2">
    <name type="scientific">Gossypium mustelinum</name>
    <name type="common">Cotton</name>
    <name type="synonym">Gossypium caicoense</name>
    <dbReference type="NCBI Taxonomy" id="34275"/>
    <lineage>
        <taxon>Eukaryota</taxon>
        <taxon>Viridiplantae</taxon>
        <taxon>Streptophyta</taxon>
        <taxon>Embryophyta</taxon>
        <taxon>Tracheophyta</taxon>
        <taxon>Spermatophyta</taxon>
        <taxon>Magnoliopsida</taxon>
        <taxon>eudicotyledons</taxon>
        <taxon>Gunneridae</taxon>
        <taxon>Pentapetalae</taxon>
        <taxon>rosids</taxon>
        <taxon>malvids</taxon>
        <taxon>Malvales</taxon>
        <taxon>Malvaceae</taxon>
        <taxon>Malvoideae</taxon>
        <taxon>Gossypium</taxon>
    </lineage>
</organism>
<dbReference type="PANTHER" id="PTHR34567">
    <property type="entry name" value="FK506-BINDING-LIKE PROTEIN"/>
    <property type="match status" value="1"/>
</dbReference>
<dbReference type="EMBL" id="CM017658">
    <property type="protein sequence ID" value="TYI59825.1"/>
    <property type="molecule type" value="Genomic_DNA"/>
</dbReference>
<reference evidence="1 2" key="1">
    <citation type="submission" date="2019-07" db="EMBL/GenBank/DDBJ databases">
        <title>WGS assembly of Gossypium mustelinum.</title>
        <authorList>
            <person name="Chen Z.J."/>
            <person name="Sreedasyam A."/>
            <person name="Ando A."/>
            <person name="Song Q."/>
            <person name="De L."/>
            <person name="Hulse-Kemp A."/>
            <person name="Ding M."/>
            <person name="Ye W."/>
            <person name="Kirkbride R."/>
            <person name="Jenkins J."/>
            <person name="Plott C."/>
            <person name="Lovell J."/>
            <person name="Lin Y.-M."/>
            <person name="Vaughn R."/>
            <person name="Liu B."/>
            <person name="Li W."/>
            <person name="Simpson S."/>
            <person name="Scheffler B."/>
            <person name="Saski C."/>
            <person name="Grover C."/>
            <person name="Hu G."/>
            <person name="Conover J."/>
            <person name="Carlson J."/>
            <person name="Shu S."/>
            <person name="Boston L."/>
            <person name="Williams M."/>
            <person name="Peterson D."/>
            <person name="Mcgee K."/>
            <person name="Jones D."/>
            <person name="Wendel J."/>
            <person name="Stelly D."/>
            <person name="Grimwood J."/>
            <person name="Schmutz J."/>
        </authorList>
    </citation>
    <scope>NUCLEOTIDE SEQUENCE [LARGE SCALE GENOMIC DNA]</scope>
    <source>
        <strain evidence="1">1408120.09</strain>
    </source>
</reference>
<evidence type="ECO:0000313" key="1">
    <source>
        <dbReference type="EMBL" id="TYI59825.1"/>
    </source>
</evidence>